<keyword evidence="1" id="KW-0067">ATP-binding</keyword>
<feature type="binding site" evidence="1">
    <location>
        <position position="200"/>
    </location>
    <ligand>
        <name>ATP</name>
        <dbReference type="ChEBI" id="CHEBI:30616"/>
    </ligand>
</feature>
<dbReference type="SMART" id="SM00220">
    <property type="entry name" value="S_TKc"/>
    <property type="match status" value="1"/>
</dbReference>
<dbReference type="VEuPathDB" id="FungiDB:BCV72DRAFT_251336"/>
<dbReference type="InterPro" id="IPR051681">
    <property type="entry name" value="Ser/Thr_Kinases-Pseudokinases"/>
</dbReference>
<dbReference type="EMBL" id="KV921428">
    <property type="protein sequence ID" value="ORE15331.1"/>
    <property type="molecule type" value="Genomic_DNA"/>
</dbReference>
<keyword evidence="4" id="KW-0808">Transferase</keyword>
<dbReference type="InterPro" id="IPR017441">
    <property type="entry name" value="Protein_kinase_ATP_BS"/>
</dbReference>
<protein>
    <submittedName>
        <fullName evidence="4">Kinase-like protein</fullName>
    </submittedName>
</protein>
<proteinExistence type="predicted"/>
<dbReference type="PROSITE" id="PS00107">
    <property type="entry name" value="PROTEIN_KINASE_ATP"/>
    <property type="match status" value="1"/>
</dbReference>
<evidence type="ECO:0000313" key="4">
    <source>
        <dbReference type="EMBL" id="ORE15331.1"/>
    </source>
</evidence>
<dbReference type="AlphaFoldDB" id="A0A1X0RTW0"/>
<dbReference type="Pfam" id="PF00069">
    <property type="entry name" value="Pkinase"/>
    <property type="match status" value="1"/>
</dbReference>
<feature type="compositionally biased region" description="Basic residues" evidence="2">
    <location>
        <begin position="117"/>
        <end position="130"/>
    </location>
</feature>
<dbReference type="InterPro" id="IPR000719">
    <property type="entry name" value="Prot_kinase_dom"/>
</dbReference>
<feature type="domain" description="Protein kinase" evidence="3">
    <location>
        <begin position="173"/>
        <end position="453"/>
    </location>
</feature>
<keyword evidence="4" id="KW-0418">Kinase</keyword>
<evidence type="ECO:0000256" key="2">
    <source>
        <dbReference type="SAM" id="MobiDB-lite"/>
    </source>
</evidence>
<dbReference type="PROSITE" id="PS50011">
    <property type="entry name" value="PROTEIN_KINASE_DOM"/>
    <property type="match status" value="1"/>
</dbReference>
<dbReference type="InterPro" id="IPR011009">
    <property type="entry name" value="Kinase-like_dom_sf"/>
</dbReference>
<accession>A0A1X0RTW0</accession>
<dbReference type="GO" id="GO:0005524">
    <property type="term" value="F:ATP binding"/>
    <property type="evidence" value="ECO:0007669"/>
    <property type="project" value="UniProtKB-UniRule"/>
</dbReference>
<keyword evidence="1" id="KW-0547">Nucleotide-binding</keyword>
<evidence type="ECO:0000259" key="3">
    <source>
        <dbReference type="PROSITE" id="PS50011"/>
    </source>
</evidence>
<evidence type="ECO:0000256" key="1">
    <source>
        <dbReference type="PROSITE-ProRule" id="PRU10141"/>
    </source>
</evidence>
<sequence length="453" mass="52186">MECALIIGKERSIGTSFICQYCAHCVPKELSTISFLSLSNIDELTDKMTEYCDSDIDERSLFSSLFDLSQLSDSQEINEGDDREEEEPRRVLRPKKPIIYRTETPFKELGLFRRTHTKEKKKLPKTKNNIKKSSTNSDSVKETSTKRNDEADTIEYPDNLIHERGRIDKSDIQVHNCLLGEGQTSLVYKGKYKNLTIACKTGRIQCLKENEKKVKYELEFSNKLYTCRFINRYIGWTYCHPNEIMNKATMKKYTRSKFKPLPTIFVIQRYFPNRDGRTYFHNRGTNIHPHEILQIGICLFSALVDAHKLGIGFVDLKLENLLIDSAGSAYLSDFESCIEFNGRQNVHLTEDVSWTDSVAAPEMIEYGIFSKASDVFMAMVIIAELTSVNRSDELFQKNVLQRQSSGHVAFVTKYIPRRYKQFYPVLRAGLKNDAALRPTAEDILECLLNMKAE</sequence>
<dbReference type="Proteomes" id="UP000242381">
    <property type="component" value="Unassembled WGS sequence"/>
</dbReference>
<feature type="compositionally biased region" description="Basic and acidic residues" evidence="2">
    <location>
        <begin position="139"/>
        <end position="150"/>
    </location>
</feature>
<dbReference type="GO" id="GO:0004674">
    <property type="term" value="F:protein serine/threonine kinase activity"/>
    <property type="evidence" value="ECO:0007669"/>
    <property type="project" value="TreeGrafter"/>
</dbReference>
<gene>
    <name evidence="4" type="ORF">BCV71DRAFT_35331</name>
</gene>
<organism evidence="4 5">
    <name type="scientific">Rhizopus microsporus</name>
    <dbReference type="NCBI Taxonomy" id="58291"/>
    <lineage>
        <taxon>Eukaryota</taxon>
        <taxon>Fungi</taxon>
        <taxon>Fungi incertae sedis</taxon>
        <taxon>Mucoromycota</taxon>
        <taxon>Mucoromycotina</taxon>
        <taxon>Mucoromycetes</taxon>
        <taxon>Mucorales</taxon>
        <taxon>Mucorineae</taxon>
        <taxon>Rhizopodaceae</taxon>
        <taxon>Rhizopus</taxon>
    </lineage>
</organism>
<dbReference type="Gene3D" id="1.10.510.10">
    <property type="entry name" value="Transferase(Phosphotransferase) domain 1"/>
    <property type="match status" value="1"/>
</dbReference>
<reference evidence="4 5" key="1">
    <citation type="journal article" date="2016" name="Proc. Natl. Acad. Sci. U.S.A.">
        <title>Lipid metabolic changes in an early divergent fungus govern the establishment of a mutualistic symbiosis with endobacteria.</title>
        <authorList>
            <person name="Lastovetsky O.A."/>
            <person name="Gaspar M.L."/>
            <person name="Mondo S.J."/>
            <person name="LaButti K.M."/>
            <person name="Sandor L."/>
            <person name="Grigoriev I.V."/>
            <person name="Henry S.A."/>
            <person name="Pawlowska T.E."/>
        </authorList>
    </citation>
    <scope>NUCLEOTIDE SEQUENCE [LARGE SCALE GENOMIC DNA]</scope>
    <source>
        <strain evidence="4 5">ATCC 11559</strain>
    </source>
</reference>
<dbReference type="PANTHER" id="PTHR44329">
    <property type="entry name" value="SERINE/THREONINE-PROTEIN KINASE TNNI3K-RELATED"/>
    <property type="match status" value="1"/>
</dbReference>
<feature type="region of interest" description="Disordered" evidence="2">
    <location>
        <begin position="117"/>
        <end position="154"/>
    </location>
</feature>
<evidence type="ECO:0000313" key="5">
    <source>
        <dbReference type="Proteomes" id="UP000242381"/>
    </source>
</evidence>
<name>A0A1X0RTW0_RHIZD</name>
<dbReference type="SUPFAM" id="SSF56112">
    <property type="entry name" value="Protein kinase-like (PK-like)"/>
    <property type="match status" value="1"/>
</dbReference>